<dbReference type="PROSITE" id="PS01053">
    <property type="entry name" value="ARGINASE_1"/>
    <property type="match status" value="1"/>
</dbReference>
<dbReference type="GO" id="GO:0008783">
    <property type="term" value="F:agmatinase activity"/>
    <property type="evidence" value="ECO:0007669"/>
    <property type="project" value="TreeGrafter"/>
</dbReference>
<dbReference type="PIRSF" id="PIRSF036979">
    <property type="entry name" value="Arginase"/>
    <property type="match status" value="1"/>
</dbReference>
<dbReference type="GO" id="GO:0046872">
    <property type="term" value="F:metal ion binding"/>
    <property type="evidence" value="ECO:0007669"/>
    <property type="project" value="UniProtKB-KW"/>
</dbReference>
<feature type="binding site" evidence="4">
    <location>
        <position position="146"/>
    </location>
    <ligand>
        <name>Mn(2+)</name>
        <dbReference type="ChEBI" id="CHEBI:29035"/>
        <label>1</label>
    </ligand>
</feature>
<reference evidence="6 7" key="1">
    <citation type="submission" date="2019-03" db="EMBL/GenBank/DDBJ databases">
        <title>Genomic Encyclopedia of Type Strains, Phase IV (KMG-IV): sequencing the most valuable type-strain genomes for metagenomic binning, comparative biology and taxonomic classification.</title>
        <authorList>
            <person name="Goeker M."/>
        </authorList>
    </citation>
    <scope>NUCLEOTIDE SEQUENCE [LARGE SCALE GENOMIC DNA]</scope>
    <source>
        <strain evidence="6 7">DSM 25903</strain>
    </source>
</reference>
<feature type="binding site" evidence="4">
    <location>
        <position position="148"/>
    </location>
    <ligand>
        <name>Mn(2+)</name>
        <dbReference type="ChEBI" id="CHEBI:29035"/>
        <label>1</label>
    </ligand>
</feature>
<dbReference type="InterPro" id="IPR023696">
    <property type="entry name" value="Ureohydrolase_dom_sf"/>
</dbReference>
<organism evidence="6 7">
    <name type="scientific">Enterovirga rhinocerotis</name>
    <dbReference type="NCBI Taxonomy" id="1339210"/>
    <lineage>
        <taxon>Bacteria</taxon>
        <taxon>Pseudomonadati</taxon>
        <taxon>Pseudomonadota</taxon>
        <taxon>Alphaproteobacteria</taxon>
        <taxon>Hyphomicrobiales</taxon>
        <taxon>Methylobacteriaceae</taxon>
        <taxon>Enterovirga</taxon>
    </lineage>
</organism>
<dbReference type="Pfam" id="PF00491">
    <property type="entry name" value="Arginase"/>
    <property type="match status" value="1"/>
</dbReference>
<protein>
    <submittedName>
        <fullName evidence="6">Agmatinase</fullName>
    </submittedName>
</protein>
<evidence type="ECO:0000256" key="3">
    <source>
        <dbReference type="ARBA" id="ARBA00022801"/>
    </source>
</evidence>
<keyword evidence="4" id="KW-0464">Manganese</keyword>
<feature type="binding site" evidence="4">
    <location>
        <position position="237"/>
    </location>
    <ligand>
        <name>Mn(2+)</name>
        <dbReference type="ChEBI" id="CHEBI:29035"/>
        <label>1</label>
    </ligand>
</feature>
<dbReference type="Gene3D" id="3.40.800.10">
    <property type="entry name" value="Ureohydrolase domain"/>
    <property type="match status" value="1"/>
</dbReference>
<feature type="binding site" evidence="4">
    <location>
        <position position="144"/>
    </location>
    <ligand>
        <name>Mn(2+)</name>
        <dbReference type="ChEBI" id="CHEBI:29035"/>
        <label>1</label>
    </ligand>
</feature>
<evidence type="ECO:0000256" key="1">
    <source>
        <dbReference type="ARBA" id="ARBA00009227"/>
    </source>
</evidence>
<feature type="binding site" evidence="4">
    <location>
        <position position="235"/>
    </location>
    <ligand>
        <name>Mn(2+)</name>
        <dbReference type="ChEBI" id="CHEBI:29035"/>
        <label>1</label>
    </ligand>
</feature>
<evidence type="ECO:0000313" key="7">
    <source>
        <dbReference type="Proteomes" id="UP000295122"/>
    </source>
</evidence>
<sequence length="319" mass="34049">MTSERPNLLVPRFAGVASFMRSPVLADPGETDIAILGIPFDGGTTNRPGARHGPRAVRDQSTLMRRLHPVTKRSPFDLCRIGDLGDVAVNPVDVAATLAAITERIAEILAAGAVPLSVGGDHLVSLPILRAVGRDRPVGLVHVDAHSDTWDSFFGSRYTHSTPFRRAVEEGVLDPHRTIQIGIRGSMHAAEDNDWALAQGIRIVTMDELREGGIDRAIAEALRIAGGGPTYLSFDIDALDPAYAPGTGTPEIGGLTSYEAQRLVRGLGPLDLVAADLVEVSPPLDVADLTALTGASLLWEMLCLLADARIRRDARAERS</sequence>
<keyword evidence="2 4" id="KW-0479">Metal-binding</keyword>
<evidence type="ECO:0000256" key="4">
    <source>
        <dbReference type="PIRSR" id="PIRSR036979-1"/>
    </source>
</evidence>
<comment type="cofactor">
    <cofactor evidence="4">
        <name>Mn(2+)</name>
        <dbReference type="ChEBI" id="CHEBI:29035"/>
    </cofactor>
    <text evidence="4">Binds 2 manganese ions per subunit.</text>
</comment>
<comment type="caution">
    <text evidence="6">The sequence shown here is derived from an EMBL/GenBank/DDBJ whole genome shotgun (WGS) entry which is preliminary data.</text>
</comment>
<dbReference type="InterPro" id="IPR006035">
    <property type="entry name" value="Ureohydrolase"/>
</dbReference>
<accession>A0A4R7BWX4</accession>
<proteinExistence type="inferred from homology"/>
<dbReference type="PRINTS" id="PR00116">
    <property type="entry name" value="ARGINASE"/>
</dbReference>
<dbReference type="OrthoDB" id="9788689at2"/>
<keyword evidence="3 5" id="KW-0378">Hydrolase</keyword>
<dbReference type="RefSeq" id="WP_133771834.1">
    <property type="nucleotide sequence ID" value="NZ_SNZR01000013.1"/>
</dbReference>
<dbReference type="PANTHER" id="PTHR11358:SF26">
    <property type="entry name" value="GUANIDINO ACID HYDROLASE, MITOCHONDRIAL"/>
    <property type="match status" value="1"/>
</dbReference>
<dbReference type="EMBL" id="SNZR01000013">
    <property type="protein sequence ID" value="TDR90438.1"/>
    <property type="molecule type" value="Genomic_DNA"/>
</dbReference>
<dbReference type="PANTHER" id="PTHR11358">
    <property type="entry name" value="ARGINASE/AGMATINASE"/>
    <property type="match status" value="1"/>
</dbReference>
<evidence type="ECO:0000256" key="5">
    <source>
        <dbReference type="RuleBase" id="RU003684"/>
    </source>
</evidence>
<dbReference type="SUPFAM" id="SSF52768">
    <property type="entry name" value="Arginase/deacetylase"/>
    <property type="match status" value="1"/>
</dbReference>
<dbReference type="AlphaFoldDB" id="A0A4R7BWX4"/>
<evidence type="ECO:0000256" key="2">
    <source>
        <dbReference type="ARBA" id="ARBA00022723"/>
    </source>
</evidence>
<dbReference type="Proteomes" id="UP000295122">
    <property type="component" value="Unassembled WGS sequence"/>
</dbReference>
<comment type="similarity">
    <text evidence="1">Belongs to the arginase family. Agmatinase subfamily.</text>
</comment>
<dbReference type="InterPro" id="IPR005925">
    <property type="entry name" value="Agmatinase-rel"/>
</dbReference>
<evidence type="ECO:0000313" key="6">
    <source>
        <dbReference type="EMBL" id="TDR90438.1"/>
    </source>
</evidence>
<feature type="binding site" evidence="4">
    <location>
        <position position="122"/>
    </location>
    <ligand>
        <name>Mn(2+)</name>
        <dbReference type="ChEBI" id="CHEBI:29035"/>
        <label>1</label>
    </ligand>
</feature>
<keyword evidence="7" id="KW-1185">Reference proteome</keyword>
<dbReference type="PROSITE" id="PS51409">
    <property type="entry name" value="ARGINASE_2"/>
    <property type="match status" value="1"/>
</dbReference>
<gene>
    <name evidence="6" type="ORF">EV668_3289</name>
</gene>
<dbReference type="CDD" id="cd11592">
    <property type="entry name" value="Agmatinase_PAH"/>
    <property type="match status" value="1"/>
</dbReference>
<dbReference type="InterPro" id="IPR020855">
    <property type="entry name" value="Ureohydrolase_Mn_BS"/>
</dbReference>
<name>A0A4R7BWX4_9HYPH</name>
<dbReference type="GO" id="GO:0033389">
    <property type="term" value="P:putrescine biosynthetic process from arginine, via agmatine"/>
    <property type="evidence" value="ECO:0007669"/>
    <property type="project" value="TreeGrafter"/>
</dbReference>
<dbReference type="NCBIfam" id="TIGR01230">
    <property type="entry name" value="agmatinase"/>
    <property type="match status" value="1"/>
</dbReference>